<evidence type="ECO:0000313" key="3">
    <source>
        <dbReference type="Proteomes" id="UP001634747"/>
    </source>
</evidence>
<proteinExistence type="predicted"/>
<accession>A0ABW9KHG2</accession>
<feature type="transmembrane region" description="Helical" evidence="1">
    <location>
        <begin position="53"/>
        <end position="76"/>
    </location>
</feature>
<keyword evidence="1" id="KW-0812">Transmembrane</keyword>
<comment type="caution">
    <text evidence="2">The sequence shown here is derived from an EMBL/GenBank/DDBJ whole genome shotgun (WGS) entry which is preliminary data.</text>
</comment>
<keyword evidence="1" id="KW-1133">Transmembrane helix</keyword>
<dbReference type="EMBL" id="JBJYXY010000001">
    <property type="protein sequence ID" value="MFN2975230.1"/>
    <property type="molecule type" value="Genomic_DNA"/>
</dbReference>
<dbReference type="Proteomes" id="UP001634747">
    <property type="component" value="Unassembled WGS sequence"/>
</dbReference>
<sequence length="207" mass="23451">MPFLEACGDDLDVVHRNRHKMTFSEKNMSRVIRHQWRPAPPPKSGFASKISRVFVFLGAFVTLYGLYGVCVTGPGISPSDPLGPDALTTPFKITNNSFVRMRDVQVFCALDEFATDAGVSFKDVGVSDTRINAEELDYEGSVDVVCPNGLGRLHRTTFANVRVFGLYRPAIFPRWFPNRWPFHRYVEQKFRLVLNSDGKARWLYGAK</sequence>
<dbReference type="RefSeq" id="WP_263413240.1">
    <property type="nucleotide sequence ID" value="NZ_BAABBH010000001.1"/>
</dbReference>
<gene>
    <name evidence="2" type="ORF">ACK2TP_05595</name>
</gene>
<organism evidence="2 3">
    <name type="scientific">Terriglobus aquaticus</name>
    <dbReference type="NCBI Taxonomy" id="940139"/>
    <lineage>
        <taxon>Bacteria</taxon>
        <taxon>Pseudomonadati</taxon>
        <taxon>Acidobacteriota</taxon>
        <taxon>Terriglobia</taxon>
        <taxon>Terriglobales</taxon>
        <taxon>Acidobacteriaceae</taxon>
        <taxon>Terriglobus</taxon>
    </lineage>
</organism>
<evidence type="ECO:0000313" key="2">
    <source>
        <dbReference type="EMBL" id="MFN2975230.1"/>
    </source>
</evidence>
<protein>
    <submittedName>
        <fullName evidence="2">Uncharacterized protein</fullName>
    </submittedName>
</protein>
<name>A0ABW9KHG2_9BACT</name>
<reference evidence="2 3" key="1">
    <citation type="submission" date="2024-12" db="EMBL/GenBank/DDBJ databases">
        <authorList>
            <person name="Lee Y."/>
        </authorList>
    </citation>
    <scope>NUCLEOTIDE SEQUENCE [LARGE SCALE GENOMIC DNA]</scope>
    <source>
        <strain evidence="2 3">03SUJ4</strain>
    </source>
</reference>
<keyword evidence="3" id="KW-1185">Reference proteome</keyword>
<keyword evidence="1" id="KW-0472">Membrane</keyword>
<evidence type="ECO:0000256" key="1">
    <source>
        <dbReference type="SAM" id="Phobius"/>
    </source>
</evidence>